<protein>
    <submittedName>
        <fullName evidence="2">Uncharacterized protein</fullName>
    </submittedName>
</protein>
<dbReference type="EMBL" id="LR797034">
    <property type="protein sequence ID" value="CAB4183170.1"/>
    <property type="molecule type" value="Genomic_DNA"/>
</dbReference>
<reference evidence="2" key="1">
    <citation type="submission" date="2020-04" db="EMBL/GenBank/DDBJ databases">
        <authorList>
            <person name="Chiriac C."/>
            <person name="Salcher M."/>
            <person name="Ghai R."/>
            <person name="Kavagutti S V."/>
        </authorList>
    </citation>
    <scope>NUCLEOTIDE SEQUENCE</scope>
</reference>
<dbReference type="EMBL" id="LR798381">
    <property type="protein sequence ID" value="CAB5227996.1"/>
    <property type="molecule type" value="Genomic_DNA"/>
</dbReference>
<dbReference type="EMBL" id="LR796863">
    <property type="protein sequence ID" value="CAB4171321.1"/>
    <property type="molecule type" value="Genomic_DNA"/>
</dbReference>
<evidence type="ECO:0000313" key="3">
    <source>
        <dbReference type="EMBL" id="CAB4171321.1"/>
    </source>
</evidence>
<organism evidence="2">
    <name type="scientific">uncultured Caudovirales phage</name>
    <dbReference type="NCBI Taxonomy" id="2100421"/>
    <lineage>
        <taxon>Viruses</taxon>
        <taxon>Duplodnaviria</taxon>
        <taxon>Heunggongvirae</taxon>
        <taxon>Uroviricota</taxon>
        <taxon>Caudoviricetes</taxon>
        <taxon>Peduoviridae</taxon>
        <taxon>Maltschvirus</taxon>
        <taxon>Maltschvirus maltsch</taxon>
    </lineage>
</organism>
<proteinExistence type="predicted"/>
<dbReference type="EMBL" id="LR797400">
    <property type="protein sequence ID" value="CAB4213407.1"/>
    <property type="molecule type" value="Genomic_DNA"/>
</dbReference>
<feature type="region of interest" description="Disordered" evidence="1">
    <location>
        <begin position="556"/>
        <end position="589"/>
    </location>
</feature>
<dbReference type="EMBL" id="LR796310">
    <property type="protein sequence ID" value="CAB4136124.1"/>
    <property type="molecule type" value="Genomic_DNA"/>
</dbReference>
<accession>A0A6J5LNI6</accession>
<evidence type="ECO:0000313" key="5">
    <source>
        <dbReference type="EMBL" id="CAB4200543.1"/>
    </source>
</evidence>
<sequence length="589" mass="64290">MGALEDYFNEIAANETARNMALTAGLGLTSGPLQNAALLAYAGNLNSALASDLKKNFPNNYTPEKVAEDLKFQGQTFGSVVPGTIGDVSRMALGATIRDMYNAPRINYPEGYTPPSIPNIESVPYSEDAQFRYAEPTAQELPQSAIPGLPLRRYQAPPPPMEQGPPAPMAPDWVPPVGAPEQYPPEALAAMTPQEQAAAQAGYTPPKVLPVLNMIDEARVNSPVKAVVLPAAKRIATTPAVDTAYEEMLKLAPAEYRPMFKALREKSQMDKAQRQDALNQMASEVENQRQRRLDQIEKAVNNLPEQAHQYGAIRYNVNREVAMANRKADLAAAELAVQGMDRAAAADHLKNAKDEIDVKYKDAIKSFEQTEEAKQAIARKDKLSEKVIKQQNLIEQIDKMQEYMANGDIEKARQLGASQVAQTMNSLISDNAIQLSEMLIKFPSLLTQDMKNELAGKGIFAPSSIIRGLWNAPESESYLKKAGDYFQGDKKTAIGIIKAYTSANPASFIQTAIDAANANGTALNKYMNENVVKPTSPDFAKWTDFPLIDDSKMRQGLARPPQAEAQQAAPAVQPGQRKSKSGISFTILP</sequence>
<gene>
    <name evidence="4" type="ORF">UFOVP1094_44</name>
    <name evidence="5" type="ORF">UFOVP1342_44</name>
    <name evidence="6" type="ORF">UFOVP1450_14</name>
    <name evidence="7" type="ORF">UFOVP1539_32</name>
    <name evidence="2" type="ORF">UFOVP297_20</name>
    <name evidence="3" type="ORF">UFOVP917_42</name>
</gene>
<evidence type="ECO:0000313" key="7">
    <source>
        <dbReference type="EMBL" id="CAB5227996.1"/>
    </source>
</evidence>
<evidence type="ECO:0000256" key="1">
    <source>
        <dbReference type="SAM" id="MobiDB-lite"/>
    </source>
</evidence>
<evidence type="ECO:0000313" key="2">
    <source>
        <dbReference type="EMBL" id="CAB4136124.1"/>
    </source>
</evidence>
<dbReference type="EMBL" id="LR797297">
    <property type="protein sequence ID" value="CAB4200543.1"/>
    <property type="molecule type" value="Genomic_DNA"/>
</dbReference>
<name>A0A6J5LNI6_9CAUD</name>
<feature type="compositionally biased region" description="Low complexity" evidence="1">
    <location>
        <begin position="558"/>
        <end position="574"/>
    </location>
</feature>
<evidence type="ECO:0000313" key="6">
    <source>
        <dbReference type="EMBL" id="CAB4213407.1"/>
    </source>
</evidence>
<evidence type="ECO:0000313" key="4">
    <source>
        <dbReference type="EMBL" id="CAB4183170.1"/>
    </source>
</evidence>